<keyword evidence="9" id="KW-1185">Reference proteome</keyword>
<organism evidence="8 9">
    <name type="scientific">Glossina austeni</name>
    <name type="common">Savannah tsetse fly</name>
    <dbReference type="NCBI Taxonomy" id="7395"/>
    <lineage>
        <taxon>Eukaryota</taxon>
        <taxon>Metazoa</taxon>
        <taxon>Ecdysozoa</taxon>
        <taxon>Arthropoda</taxon>
        <taxon>Hexapoda</taxon>
        <taxon>Insecta</taxon>
        <taxon>Pterygota</taxon>
        <taxon>Neoptera</taxon>
        <taxon>Endopterygota</taxon>
        <taxon>Diptera</taxon>
        <taxon>Brachycera</taxon>
        <taxon>Muscomorpha</taxon>
        <taxon>Hippoboscoidea</taxon>
        <taxon>Glossinidae</taxon>
        <taxon>Glossina</taxon>
    </lineage>
</organism>
<evidence type="ECO:0000313" key="8">
    <source>
        <dbReference type="EnsemblMetazoa" id="GAUT007625-PA"/>
    </source>
</evidence>
<evidence type="ECO:0000256" key="7">
    <source>
        <dbReference type="SAM" id="Phobius"/>
    </source>
</evidence>
<protein>
    <recommendedName>
        <fullName evidence="10">Amino acid transporter transmembrane domain-containing protein</fullName>
    </recommendedName>
</protein>
<dbReference type="PANTHER" id="PTHR11706:SF33">
    <property type="entry name" value="NATURAL RESISTANCE-ASSOCIATED MACROPHAGE PROTEIN 2"/>
    <property type="match status" value="1"/>
</dbReference>
<dbReference type="GO" id="GO:0005384">
    <property type="term" value="F:manganese ion transmembrane transporter activity"/>
    <property type="evidence" value="ECO:0007669"/>
    <property type="project" value="TreeGrafter"/>
</dbReference>
<keyword evidence="3" id="KW-0813">Transport</keyword>
<dbReference type="InterPro" id="IPR001046">
    <property type="entry name" value="NRAMP_fam"/>
</dbReference>
<evidence type="ECO:0000256" key="1">
    <source>
        <dbReference type="ARBA" id="ARBA00004141"/>
    </source>
</evidence>
<evidence type="ECO:0008006" key="10">
    <source>
        <dbReference type="Google" id="ProtNLM"/>
    </source>
</evidence>
<evidence type="ECO:0000256" key="3">
    <source>
        <dbReference type="ARBA" id="ARBA00022448"/>
    </source>
</evidence>
<keyword evidence="4 7" id="KW-0812">Transmembrane</keyword>
<reference evidence="8" key="1">
    <citation type="submission" date="2020-05" db="UniProtKB">
        <authorList>
            <consortium name="EnsemblMetazoa"/>
        </authorList>
    </citation>
    <scope>IDENTIFICATION</scope>
    <source>
        <strain evidence="8">TTRI</strain>
    </source>
</reference>
<evidence type="ECO:0000256" key="6">
    <source>
        <dbReference type="ARBA" id="ARBA00023136"/>
    </source>
</evidence>
<dbReference type="STRING" id="7395.A0A1A9UKM9"/>
<dbReference type="VEuPathDB" id="VectorBase:GAUT007625"/>
<feature type="transmembrane region" description="Helical" evidence="7">
    <location>
        <begin position="112"/>
        <end position="131"/>
    </location>
</feature>
<dbReference type="EnsemblMetazoa" id="GAUT007625-RA">
    <property type="protein sequence ID" value="GAUT007625-PA"/>
    <property type="gene ID" value="GAUT007625"/>
</dbReference>
<accession>A0A1A9UKM9</accession>
<evidence type="ECO:0000313" key="9">
    <source>
        <dbReference type="Proteomes" id="UP000078200"/>
    </source>
</evidence>
<dbReference type="Proteomes" id="UP000078200">
    <property type="component" value="Unassembled WGS sequence"/>
</dbReference>
<keyword evidence="6 7" id="KW-0472">Membrane</keyword>
<dbReference type="PRINTS" id="PR00447">
    <property type="entry name" value="NATRESASSCMP"/>
</dbReference>
<feature type="transmembrane region" description="Helical" evidence="7">
    <location>
        <begin position="58"/>
        <end position="77"/>
    </location>
</feature>
<comment type="similarity">
    <text evidence="2">Belongs to the NRAMP family.</text>
</comment>
<sequence length="192" mass="21395">MEQSNQKSLEEINNTVPIPEKKSSSLRKLIAFSGPGALVAVGYMDPGNWITSIQGGALYGYLLLSVILLSSLIAMLLQTMCAKLGSALFFGKNPDDIGRFTQLYDALKDRDMVGIIASSTLATLFALALLFSGQNATITGTLTGQIVMEGFINLKLSIWKRRMFTRMLAITPRICSHRNFYELRWFDMIRMR</sequence>
<dbReference type="Pfam" id="PF01566">
    <property type="entry name" value="Nramp"/>
    <property type="match status" value="2"/>
</dbReference>
<comment type="subcellular location">
    <subcellularLocation>
        <location evidence="1">Membrane</location>
        <topology evidence="1">Multi-pass membrane protein</topology>
    </subcellularLocation>
</comment>
<dbReference type="GO" id="GO:0005886">
    <property type="term" value="C:plasma membrane"/>
    <property type="evidence" value="ECO:0007669"/>
    <property type="project" value="TreeGrafter"/>
</dbReference>
<name>A0A1A9UKM9_GLOAU</name>
<evidence type="ECO:0000256" key="4">
    <source>
        <dbReference type="ARBA" id="ARBA00022692"/>
    </source>
</evidence>
<evidence type="ECO:0000256" key="2">
    <source>
        <dbReference type="ARBA" id="ARBA00006670"/>
    </source>
</evidence>
<dbReference type="GO" id="GO:0034755">
    <property type="term" value="P:iron ion transmembrane transport"/>
    <property type="evidence" value="ECO:0007669"/>
    <property type="project" value="TreeGrafter"/>
</dbReference>
<proteinExistence type="inferred from homology"/>
<evidence type="ECO:0000256" key="5">
    <source>
        <dbReference type="ARBA" id="ARBA00022989"/>
    </source>
</evidence>
<dbReference type="GO" id="GO:0015086">
    <property type="term" value="F:cadmium ion transmembrane transporter activity"/>
    <property type="evidence" value="ECO:0007669"/>
    <property type="project" value="TreeGrafter"/>
</dbReference>
<dbReference type="PANTHER" id="PTHR11706">
    <property type="entry name" value="SOLUTE CARRIER PROTEIN FAMILY 11 MEMBER"/>
    <property type="match status" value="1"/>
</dbReference>
<keyword evidence="5 7" id="KW-1133">Transmembrane helix</keyword>
<dbReference type="AlphaFoldDB" id="A0A1A9UKM9"/>